<dbReference type="SUPFAM" id="SSF49599">
    <property type="entry name" value="TRAF domain-like"/>
    <property type="match status" value="1"/>
</dbReference>
<evidence type="ECO:0000256" key="11">
    <source>
        <dbReference type="PROSITE-ProRule" id="PRU00455"/>
    </source>
</evidence>
<evidence type="ECO:0000256" key="5">
    <source>
        <dbReference type="ARBA" id="ARBA00022679"/>
    </source>
</evidence>
<gene>
    <name evidence="13" type="ORF">Sjap_024893</name>
</gene>
<protein>
    <recommendedName>
        <fullName evidence="4">RING-type E3 ubiquitin transferase</fullName>
        <ecNumber evidence="4">2.3.2.27</ecNumber>
    </recommendedName>
</protein>
<dbReference type="EMBL" id="JBBNAE010000010">
    <property type="protein sequence ID" value="KAK9091716.1"/>
    <property type="molecule type" value="Genomic_DNA"/>
</dbReference>
<evidence type="ECO:0000313" key="14">
    <source>
        <dbReference type="Proteomes" id="UP001417504"/>
    </source>
</evidence>
<accession>A0AAP0EE66</accession>
<reference evidence="13 14" key="1">
    <citation type="submission" date="2024-01" db="EMBL/GenBank/DDBJ databases">
        <title>Genome assemblies of Stephania.</title>
        <authorList>
            <person name="Yang L."/>
        </authorList>
    </citation>
    <scope>NUCLEOTIDE SEQUENCE [LARGE SCALE GENOMIC DNA]</scope>
    <source>
        <strain evidence="13">QJT</strain>
        <tissue evidence="13">Leaf</tissue>
    </source>
</reference>
<proteinExistence type="inferred from homology"/>
<dbReference type="InterPro" id="IPR049548">
    <property type="entry name" value="Sina-like_RING"/>
</dbReference>
<evidence type="ECO:0000256" key="8">
    <source>
        <dbReference type="ARBA" id="ARBA00022786"/>
    </source>
</evidence>
<evidence type="ECO:0000256" key="6">
    <source>
        <dbReference type="ARBA" id="ARBA00022723"/>
    </source>
</evidence>
<dbReference type="PROSITE" id="PS51081">
    <property type="entry name" value="ZF_SIAH"/>
    <property type="match status" value="1"/>
</dbReference>
<dbReference type="Pfam" id="PF21362">
    <property type="entry name" value="Sina_RING"/>
    <property type="match status" value="1"/>
</dbReference>
<evidence type="ECO:0000256" key="10">
    <source>
        <dbReference type="ARBA" id="ARBA00024004"/>
    </source>
</evidence>
<dbReference type="Pfam" id="PF21361">
    <property type="entry name" value="Sina_ZnF"/>
    <property type="match status" value="1"/>
</dbReference>
<keyword evidence="6" id="KW-0479">Metal-binding</keyword>
<evidence type="ECO:0000256" key="7">
    <source>
        <dbReference type="ARBA" id="ARBA00022771"/>
    </source>
</evidence>
<sequence>MAGNVEMMEESIIDRIGEMILTNPQVLDCNTCRRPLSTPVYQCLTGHPTCDRCRTKRKKCITCFLEIGSIRCFAIEKVMESVKLSCKHAHYGCKETMSYNQRDEHEKKCNYSPCSCPIDGCLFSTGSSEELGHHVKENHPSFPMEFRFKVPFDVWLDENVSSHMLQERTEGLLFLITNLQESCGNKITVTCIGTVSLQGKFFCEIMYRSKSGSCLKLKTSMDRIKGLQGAISYSNSSTEFLLVPKNSTPFPGKVKLEVRIHRSMSKTEQ</sequence>
<dbReference type="Gene3D" id="3.30.40.10">
    <property type="entry name" value="Zinc/RING finger domain, C3HC4 (zinc finger)"/>
    <property type="match status" value="1"/>
</dbReference>
<keyword evidence="8" id="KW-0833">Ubl conjugation pathway</keyword>
<evidence type="ECO:0000256" key="3">
    <source>
        <dbReference type="ARBA" id="ARBA00009119"/>
    </source>
</evidence>
<comment type="similarity">
    <text evidence="3">Belongs to the SINA (Seven in absentia) family.</text>
</comment>
<keyword evidence="7 11" id="KW-0863">Zinc-finger</keyword>
<dbReference type="InterPro" id="IPR013010">
    <property type="entry name" value="Znf_SIAH"/>
</dbReference>
<dbReference type="PANTHER" id="PTHR46632">
    <property type="entry name" value="E3 UBIQUITIN-PROTEIN LIGASE SINA-LIKE 4"/>
    <property type="match status" value="1"/>
</dbReference>
<organism evidence="13 14">
    <name type="scientific">Stephania japonica</name>
    <dbReference type="NCBI Taxonomy" id="461633"/>
    <lineage>
        <taxon>Eukaryota</taxon>
        <taxon>Viridiplantae</taxon>
        <taxon>Streptophyta</taxon>
        <taxon>Embryophyta</taxon>
        <taxon>Tracheophyta</taxon>
        <taxon>Spermatophyta</taxon>
        <taxon>Magnoliopsida</taxon>
        <taxon>Ranunculales</taxon>
        <taxon>Menispermaceae</taxon>
        <taxon>Menispermoideae</taxon>
        <taxon>Cissampelideae</taxon>
        <taxon>Stephania</taxon>
    </lineage>
</organism>
<keyword evidence="9" id="KW-0862">Zinc</keyword>
<evidence type="ECO:0000313" key="13">
    <source>
        <dbReference type="EMBL" id="KAK9091716.1"/>
    </source>
</evidence>
<evidence type="ECO:0000256" key="4">
    <source>
        <dbReference type="ARBA" id="ARBA00012483"/>
    </source>
</evidence>
<evidence type="ECO:0000256" key="9">
    <source>
        <dbReference type="ARBA" id="ARBA00022833"/>
    </source>
</evidence>
<dbReference type="EC" id="2.3.2.27" evidence="4"/>
<dbReference type="PANTHER" id="PTHR46632:SF16">
    <property type="entry name" value="E3 UBIQUITIN-PROTEIN LIGASE SINA-LIKE 10"/>
    <property type="match status" value="1"/>
</dbReference>
<feature type="domain" description="SIAH-type" evidence="12">
    <location>
        <begin position="81"/>
        <end position="140"/>
    </location>
</feature>
<dbReference type="InterPro" id="IPR013083">
    <property type="entry name" value="Znf_RING/FYVE/PHD"/>
</dbReference>
<dbReference type="GO" id="GO:0008270">
    <property type="term" value="F:zinc ion binding"/>
    <property type="evidence" value="ECO:0007669"/>
    <property type="project" value="UniProtKB-KW"/>
</dbReference>
<comment type="function">
    <text evidence="10">E3 ubiquitin-protein ligase that mediates ubiquitination and subsequent proteasomal degradation of target proteins. E3 ubiquitin ligases accept ubiquitin from an E2 ubiquitin-conjugating enzyme in the form of a thioester and then directly transfers the ubiquitin to targeted substrates. It probably triggers the ubiquitin-mediated degradation of different substrates.</text>
</comment>
<comment type="catalytic activity">
    <reaction evidence="1">
        <text>S-ubiquitinyl-[E2 ubiquitin-conjugating enzyme]-L-cysteine + [acceptor protein]-L-lysine = [E2 ubiquitin-conjugating enzyme]-L-cysteine + N(6)-ubiquitinyl-[acceptor protein]-L-lysine.</text>
        <dbReference type="EC" id="2.3.2.27"/>
    </reaction>
</comment>
<dbReference type="AlphaFoldDB" id="A0AAP0EE66"/>
<dbReference type="GO" id="GO:0061630">
    <property type="term" value="F:ubiquitin protein ligase activity"/>
    <property type="evidence" value="ECO:0007669"/>
    <property type="project" value="UniProtKB-EC"/>
</dbReference>
<name>A0AAP0EE66_9MAGN</name>
<keyword evidence="14" id="KW-1185">Reference proteome</keyword>
<dbReference type="Proteomes" id="UP001417504">
    <property type="component" value="Unassembled WGS sequence"/>
</dbReference>
<comment type="pathway">
    <text evidence="2">Protein modification; protein ubiquitination.</text>
</comment>
<evidence type="ECO:0000256" key="2">
    <source>
        <dbReference type="ARBA" id="ARBA00004906"/>
    </source>
</evidence>
<evidence type="ECO:0000256" key="1">
    <source>
        <dbReference type="ARBA" id="ARBA00000900"/>
    </source>
</evidence>
<evidence type="ECO:0000259" key="12">
    <source>
        <dbReference type="PROSITE" id="PS51081"/>
    </source>
</evidence>
<comment type="caution">
    <text evidence="13">The sequence shown here is derived from an EMBL/GenBank/DDBJ whole genome shotgun (WGS) entry which is preliminary data.</text>
</comment>
<dbReference type="InterPro" id="IPR044286">
    <property type="entry name" value="SINL_plant"/>
</dbReference>
<keyword evidence="5" id="KW-0808">Transferase</keyword>